<dbReference type="Proteomes" id="UP000002774">
    <property type="component" value="Chromosome"/>
</dbReference>
<dbReference type="InterPro" id="IPR007372">
    <property type="entry name" value="Lipid/polyisoprenoid-bd_YceI"/>
</dbReference>
<dbReference type="SUPFAM" id="SSF101874">
    <property type="entry name" value="YceI-like"/>
    <property type="match status" value="1"/>
</dbReference>
<evidence type="ECO:0000259" key="1">
    <source>
        <dbReference type="SMART" id="SM00867"/>
    </source>
</evidence>
<dbReference type="Pfam" id="PF04264">
    <property type="entry name" value="YceI"/>
    <property type="match status" value="1"/>
</dbReference>
<organism evidence="2 3">
    <name type="scientific">Mucilaginibacter paludis DSM 18603</name>
    <dbReference type="NCBI Taxonomy" id="714943"/>
    <lineage>
        <taxon>Bacteria</taxon>
        <taxon>Pseudomonadati</taxon>
        <taxon>Bacteroidota</taxon>
        <taxon>Sphingobacteriia</taxon>
        <taxon>Sphingobacteriales</taxon>
        <taxon>Sphingobacteriaceae</taxon>
        <taxon>Mucilaginibacter</taxon>
    </lineage>
</organism>
<dbReference type="STRING" id="714943.Mucpa_2985"/>
<evidence type="ECO:0000313" key="3">
    <source>
        <dbReference type="Proteomes" id="UP000002774"/>
    </source>
</evidence>
<sequence>MKTKLFNRTIKAIPAIIASIIFLATPQLKAQTIYRLSPGKDVAIKVLGSSNVHDWTMTSTKMESQGDFKFDGEQLQGLSGLSFSVDAKSLKSEHSGMDDRTYKAIKADQYPKITYKLSSAVISTIQKNKYLIKTKGELTITGVPQLISMDVTAVVNPDNSITCTGAEKIKLTDFKIQPPSFMLGAMKVANDLTIQYTLNYKK</sequence>
<dbReference type="EMBL" id="CM001403">
    <property type="protein sequence ID" value="EHQ27092.1"/>
    <property type="molecule type" value="Genomic_DNA"/>
</dbReference>
<dbReference type="OrthoDB" id="9794147at2"/>
<reference evidence="2" key="1">
    <citation type="submission" date="2011-09" db="EMBL/GenBank/DDBJ databases">
        <title>The permanent draft genome of Mucilaginibacter paludis DSM 18603.</title>
        <authorList>
            <consortium name="US DOE Joint Genome Institute (JGI-PGF)"/>
            <person name="Lucas S."/>
            <person name="Han J."/>
            <person name="Lapidus A."/>
            <person name="Bruce D."/>
            <person name="Goodwin L."/>
            <person name="Pitluck S."/>
            <person name="Peters L."/>
            <person name="Kyrpides N."/>
            <person name="Mavromatis K."/>
            <person name="Ivanova N."/>
            <person name="Mikhailova N."/>
            <person name="Held B."/>
            <person name="Detter J.C."/>
            <person name="Tapia R."/>
            <person name="Han C."/>
            <person name="Land M."/>
            <person name="Hauser L."/>
            <person name="Markowitz V."/>
            <person name="Cheng J.-F."/>
            <person name="Hugenholtz P."/>
            <person name="Woyke T."/>
            <person name="Wu D."/>
            <person name="Tindall B."/>
            <person name="Brambilla E."/>
            <person name="Klenk H.-P."/>
            <person name="Eisen J.A."/>
        </authorList>
    </citation>
    <scope>NUCLEOTIDE SEQUENCE [LARGE SCALE GENOMIC DNA]</scope>
    <source>
        <strain evidence="2">DSM 18603</strain>
    </source>
</reference>
<dbReference type="RefSeq" id="WP_008507393.1">
    <property type="nucleotide sequence ID" value="NZ_CM001403.1"/>
</dbReference>
<dbReference type="PANTHER" id="PTHR34406">
    <property type="entry name" value="PROTEIN YCEI"/>
    <property type="match status" value="1"/>
</dbReference>
<protein>
    <submittedName>
        <fullName evidence="2">YceI family protein</fullName>
    </submittedName>
</protein>
<dbReference type="InterPro" id="IPR036761">
    <property type="entry name" value="TTHA0802/YceI-like_sf"/>
</dbReference>
<accession>H1YD66</accession>
<dbReference type="SMART" id="SM00867">
    <property type="entry name" value="YceI"/>
    <property type="match status" value="1"/>
</dbReference>
<keyword evidence="3" id="KW-1185">Reference proteome</keyword>
<evidence type="ECO:0000313" key="2">
    <source>
        <dbReference type="EMBL" id="EHQ27092.1"/>
    </source>
</evidence>
<proteinExistence type="predicted"/>
<dbReference type="eggNOG" id="COG2353">
    <property type="taxonomic scope" value="Bacteria"/>
</dbReference>
<dbReference type="AlphaFoldDB" id="H1YD66"/>
<gene>
    <name evidence="2" type="ORF">Mucpa_2985</name>
</gene>
<dbReference type="Gene3D" id="2.40.128.110">
    <property type="entry name" value="Lipid/polyisoprenoid-binding, YceI-like"/>
    <property type="match status" value="1"/>
</dbReference>
<dbReference type="PANTHER" id="PTHR34406:SF1">
    <property type="entry name" value="PROTEIN YCEI"/>
    <property type="match status" value="1"/>
</dbReference>
<name>H1YD66_9SPHI</name>
<dbReference type="HOGENOM" id="CLU_108463_0_0_10"/>
<feature type="domain" description="Lipid/polyisoprenoid-binding YceI-like" evidence="1">
    <location>
        <begin position="33"/>
        <end position="201"/>
    </location>
</feature>